<accession>A0A6G1QB15</accession>
<feature type="signal peptide" evidence="2">
    <location>
        <begin position="1"/>
        <end position="22"/>
    </location>
</feature>
<feature type="chain" id="PRO_5026269739" evidence="2">
    <location>
        <begin position="23"/>
        <end position="67"/>
    </location>
</feature>
<evidence type="ECO:0000313" key="4">
    <source>
        <dbReference type="Proteomes" id="UP000503349"/>
    </source>
</evidence>
<evidence type="ECO:0000313" key="3">
    <source>
        <dbReference type="EMBL" id="KAF3699614.1"/>
    </source>
</evidence>
<keyword evidence="1" id="KW-0812">Transmembrane</keyword>
<keyword evidence="1" id="KW-0472">Membrane</keyword>
<sequence>MTALIKTHFCCILSLLGPEADAIREKYLRITHSAKLSYIFMIIKSSIYGVFVVFLVWRLQCSSGKQG</sequence>
<evidence type="ECO:0000256" key="1">
    <source>
        <dbReference type="SAM" id="Phobius"/>
    </source>
</evidence>
<organism evidence="3 4">
    <name type="scientific">Channa argus</name>
    <name type="common">Northern snakehead</name>
    <name type="synonym">Ophicephalus argus</name>
    <dbReference type="NCBI Taxonomy" id="215402"/>
    <lineage>
        <taxon>Eukaryota</taxon>
        <taxon>Metazoa</taxon>
        <taxon>Chordata</taxon>
        <taxon>Craniata</taxon>
        <taxon>Vertebrata</taxon>
        <taxon>Euteleostomi</taxon>
        <taxon>Actinopterygii</taxon>
        <taxon>Neopterygii</taxon>
        <taxon>Teleostei</taxon>
        <taxon>Neoteleostei</taxon>
        <taxon>Acanthomorphata</taxon>
        <taxon>Anabantaria</taxon>
        <taxon>Anabantiformes</taxon>
        <taxon>Channoidei</taxon>
        <taxon>Channidae</taxon>
        <taxon>Channa</taxon>
    </lineage>
</organism>
<reference evidence="3 4" key="1">
    <citation type="submission" date="2019-02" db="EMBL/GenBank/DDBJ databases">
        <title>Opniocepnalus argus genome.</title>
        <authorList>
            <person name="Zhou C."/>
            <person name="Xiao S."/>
        </authorList>
    </citation>
    <scope>NUCLEOTIDE SEQUENCE [LARGE SCALE GENOMIC DNA]</scope>
    <source>
        <strain evidence="3">OARG1902GOOAL</strain>
        <tissue evidence="3">Muscle</tissue>
    </source>
</reference>
<keyword evidence="1" id="KW-1133">Transmembrane helix</keyword>
<evidence type="ECO:0000256" key="2">
    <source>
        <dbReference type="SAM" id="SignalP"/>
    </source>
</evidence>
<proteinExistence type="predicted"/>
<feature type="transmembrane region" description="Helical" evidence="1">
    <location>
        <begin position="38"/>
        <end position="57"/>
    </location>
</feature>
<keyword evidence="2" id="KW-0732">Signal</keyword>
<name>A0A6G1QB15_CHAAH</name>
<dbReference type="AlphaFoldDB" id="A0A6G1QB15"/>
<protein>
    <submittedName>
        <fullName evidence="3">Uncharacterized protein</fullName>
    </submittedName>
</protein>
<gene>
    <name evidence="3" type="ORF">EXN66_Car015301</name>
</gene>
<dbReference type="EMBL" id="CM015726">
    <property type="protein sequence ID" value="KAF3699614.1"/>
    <property type="molecule type" value="Genomic_DNA"/>
</dbReference>
<dbReference type="Proteomes" id="UP000503349">
    <property type="component" value="Chromosome 15"/>
</dbReference>
<reference evidence="4" key="2">
    <citation type="submission" date="2019-02" db="EMBL/GenBank/DDBJ databases">
        <title>Opniocepnalus argus Var Kimnra genome.</title>
        <authorList>
            <person name="Zhou C."/>
            <person name="Xiao S."/>
        </authorList>
    </citation>
    <scope>NUCLEOTIDE SEQUENCE [LARGE SCALE GENOMIC DNA]</scope>
</reference>
<keyword evidence="4" id="KW-1185">Reference proteome</keyword>